<evidence type="ECO:0000256" key="2">
    <source>
        <dbReference type="ARBA" id="ARBA00022840"/>
    </source>
</evidence>
<dbReference type="Proteomes" id="UP000615446">
    <property type="component" value="Unassembled WGS sequence"/>
</dbReference>
<keyword evidence="2" id="KW-0067">ATP-binding</keyword>
<dbReference type="SUPFAM" id="SSF56112">
    <property type="entry name" value="Protein kinase-like (PK-like)"/>
    <property type="match status" value="1"/>
</dbReference>
<dbReference type="AlphaFoldDB" id="A0A2Z6RZE4"/>
<organism evidence="4 6">
    <name type="scientific">Rhizophagus clarus</name>
    <dbReference type="NCBI Taxonomy" id="94130"/>
    <lineage>
        <taxon>Eukaryota</taxon>
        <taxon>Fungi</taxon>
        <taxon>Fungi incertae sedis</taxon>
        <taxon>Mucoromycota</taxon>
        <taxon>Glomeromycotina</taxon>
        <taxon>Glomeromycetes</taxon>
        <taxon>Glomerales</taxon>
        <taxon>Glomeraceae</taxon>
        <taxon>Rhizophagus</taxon>
    </lineage>
</organism>
<dbReference type="PROSITE" id="PS50011">
    <property type="entry name" value="PROTEIN_KINASE_DOM"/>
    <property type="match status" value="1"/>
</dbReference>
<comment type="caution">
    <text evidence="4">The sequence shown here is derived from an EMBL/GenBank/DDBJ whole genome shotgun (WGS) entry which is preliminary data.</text>
</comment>
<dbReference type="EMBL" id="BEXD01004204">
    <property type="protein sequence ID" value="GBC08296.1"/>
    <property type="molecule type" value="Genomic_DNA"/>
</dbReference>
<accession>A0A2Z6RZE4</accession>
<dbReference type="PANTHER" id="PTHR44329">
    <property type="entry name" value="SERINE/THREONINE-PROTEIN KINASE TNNI3K-RELATED"/>
    <property type="match status" value="1"/>
</dbReference>
<dbReference type="Pfam" id="PF07714">
    <property type="entry name" value="PK_Tyr_Ser-Thr"/>
    <property type="match status" value="1"/>
</dbReference>
<dbReference type="InterPro" id="IPR051681">
    <property type="entry name" value="Ser/Thr_Kinases-Pseudokinases"/>
</dbReference>
<dbReference type="Gene3D" id="1.10.510.10">
    <property type="entry name" value="Transferase(Phosphotransferase) domain 1"/>
    <property type="match status" value="1"/>
</dbReference>
<keyword evidence="5" id="KW-0808">Transferase</keyword>
<sequence>MSTIREELVRVALNKPITFIDYKNYNDIPKQIESRRQTILDDKLLTNDEKNEAIRRINKSFDRDKILYNIGTKRICENCKQECFVTSYCEFCVRNYLKEKFSNWSSGNNDIDNLIQKCQMDTIDPERVIEWIPYDQLQNINYYVAKCDCSSADIYTAVWIDGCYNEWDSKEKQLKRFGRQKVVLKSLDNVENENRNWFEEVKSCLTISEKWPINVHYYGLTQDPSSGNYMLVTNAMDVNLREFLQQNQLTWREKIQIAVDVANALYIIHEENAIQRDLHSGNLLYSPRSNKWYINELGLCGPVDKLPKNIYGNLPYIAPEVIVGKHATKASNIYSIAMVMWEISSMQPPFVNREHDYHLATDIVSGMRPNIIPGTPSEYENLMKQCWDADPLKRLDAHTLWEKLNEIKLFYLNELYESIKSEVDGDLNKKSTNYTNDNLSTSKIYQFENMPEPRNATEDEQEAFYNKSYDIHVSDNVNGIDKINIQNEGIRNETIQQIKSDIDENGVCNNPNLHSEEQDELEIPDNI</sequence>
<dbReference type="InterPro" id="IPR001245">
    <property type="entry name" value="Ser-Thr/Tyr_kinase_cat_dom"/>
</dbReference>
<evidence type="ECO:0000256" key="1">
    <source>
        <dbReference type="ARBA" id="ARBA00022741"/>
    </source>
</evidence>
<feature type="domain" description="Protein kinase" evidence="3">
    <location>
        <begin position="140"/>
        <end position="411"/>
    </location>
</feature>
<evidence type="ECO:0000313" key="5">
    <source>
        <dbReference type="EMBL" id="GES80036.1"/>
    </source>
</evidence>
<reference evidence="5" key="2">
    <citation type="submission" date="2019-10" db="EMBL/GenBank/DDBJ databases">
        <title>Conservation and host-specific expression of non-tandemly repeated heterogenous ribosome RNA gene in arbuscular mycorrhizal fungi.</title>
        <authorList>
            <person name="Maeda T."/>
            <person name="Kobayashi Y."/>
            <person name="Nakagawa T."/>
            <person name="Ezawa T."/>
            <person name="Yamaguchi K."/>
            <person name="Bino T."/>
            <person name="Nishimoto Y."/>
            <person name="Shigenobu S."/>
            <person name="Kawaguchi M."/>
        </authorList>
    </citation>
    <scope>NUCLEOTIDE SEQUENCE</scope>
    <source>
        <strain evidence="5">HR1</strain>
    </source>
</reference>
<dbReference type="InterPro" id="IPR000719">
    <property type="entry name" value="Prot_kinase_dom"/>
</dbReference>
<reference evidence="4 6" key="1">
    <citation type="submission" date="2017-11" db="EMBL/GenBank/DDBJ databases">
        <title>The genome of Rhizophagus clarus HR1 reveals common genetic basis of auxotrophy among arbuscular mycorrhizal fungi.</title>
        <authorList>
            <person name="Kobayashi Y."/>
        </authorList>
    </citation>
    <scope>NUCLEOTIDE SEQUENCE [LARGE SCALE GENOMIC DNA]</scope>
    <source>
        <strain evidence="4 6">HR1</strain>
    </source>
</reference>
<gene>
    <name evidence="5" type="ORF">RCL2_000733600</name>
    <name evidence="4" type="ORF">RclHR1_00800023</name>
</gene>
<keyword evidence="6" id="KW-1185">Reference proteome</keyword>
<protein>
    <submittedName>
        <fullName evidence="5">Kinase-like domain-containing protein</fullName>
    </submittedName>
</protein>
<dbReference type="InterPro" id="IPR011009">
    <property type="entry name" value="Kinase-like_dom_sf"/>
</dbReference>
<proteinExistence type="predicted"/>
<dbReference type="GO" id="GO:0004674">
    <property type="term" value="F:protein serine/threonine kinase activity"/>
    <property type="evidence" value="ECO:0007669"/>
    <property type="project" value="TreeGrafter"/>
</dbReference>
<evidence type="ECO:0000259" key="3">
    <source>
        <dbReference type="PROSITE" id="PS50011"/>
    </source>
</evidence>
<keyword evidence="5" id="KW-0418">Kinase</keyword>
<dbReference type="OrthoDB" id="339325at2759"/>
<evidence type="ECO:0000313" key="4">
    <source>
        <dbReference type="EMBL" id="GBC08296.1"/>
    </source>
</evidence>
<dbReference type="PANTHER" id="PTHR44329:SF298">
    <property type="entry name" value="MIXED LINEAGE KINASE DOMAIN-LIKE PROTEIN"/>
    <property type="match status" value="1"/>
</dbReference>
<dbReference type="GO" id="GO:0005524">
    <property type="term" value="F:ATP binding"/>
    <property type="evidence" value="ECO:0007669"/>
    <property type="project" value="UniProtKB-KW"/>
</dbReference>
<keyword evidence="1" id="KW-0547">Nucleotide-binding</keyword>
<name>A0A2Z6RZE4_9GLOM</name>
<dbReference type="Proteomes" id="UP000247702">
    <property type="component" value="Unassembled WGS sequence"/>
</dbReference>
<dbReference type="EMBL" id="BLAL01000047">
    <property type="protein sequence ID" value="GES80036.1"/>
    <property type="molecule type" value="Genomic_DNA"/>
</dbReference>
<evidence type="ECO:0000313" key="6">
    <source>
        <dbReference type="Proteomes" id="UP000247702"/>
    </source>
</evidence>